<keyword evidence="2" id="KW-1185">Reference proteome</keyword>
<dbReference type="Proteomes" id="UP000054770">
    <property type="component" value="Unassembled WGS sequence"/>
</dbReference>
<evidence type="ECO:0000313" key="1">
    <source>
        <dbReference type="EMBL" id="SAL82618.1"/>
    </source>
</evidence>
<accession>A0A158KN59</accession>
<evidence type="ECO:0000313" key="2">
    <source>
        <dbReference type="Proteomes" id="UP000054770"/>
    </source>
</evidence>
<proteinExistence type="predicted"/>
<reference evidence="1" key="1">
    <citation type="submission" date="2016-01" db="EMBL/GenBank/DDBJ databases">
        <authorList>
            <person name="Peeters C."/>
        </authorList>
    </citation>
    <scope>NUCLEOTIDE SEQUENCE [LARGE SCALE GENOMIC DNA]</scope>
    <source>
        <strain evidence="1">LMG 22940</strain>
    </source>
</reference>
<organism evidence="1 2">
    <name type="scientific">Caballeronia choica</name>
    <dbReference type="NCBI Taxonomy" id="326476"/>
    <lineage>
        <taxon>Bacteria</taxon>
        <taxon>Pseudomonadati</taxon>
        <taxon>Pseudomonadota</taxon>
        <taxon>Betaproteobacteria</taxon>
        <taxon>Burkholderiales</taxon>
        <taxon>Burkholderiaceae</taxon>
        <taxon>Caballeronia</taxon>
    </lineage>
</organism>
<name>A0A158KN59_9BURK</name>
<protein>
    <submittedName>
        <fullName evidence="1">Uncharacterized protein</fullName>
    </submittedName>
</protein>
<gene>
    <name evidence="1" type="ORF">AWB68_06589</name>
</gene>
<dbReference type="AlphaFoldDB" id="A0A158KN59"/>
<dbReference type="RefSeq" id="WP_087648525.1">
    <property type="nucleotide sequence ID" value="NZ_FCON02000122.1"/>
</dbReference>
<dbReference type="EMBL" id="FCON02000122">
    <property type="protein sequence ID" value="SAL82618.1"/>
    <property type="molecule type" value="Genomic_DNA"/>
</dbReference>
<comment type="caution">
    <text evidence="1">The sequence shown here is derived from an EMBL/GenBank/DDBJ whole genome shotgun (WGS) entry which is preliminary data.</text>
</comment>
<sequence>MSLPPTVVCWITPGVRAQLQAFADSQGIPAEQCTGEAITAYLRAEGAPPADPVPAEIAVAQIRPPLPLVLEALRMSESNPD</sequence>